<dbReference type="GO" id="GO:0003904">
    <property type="term" value="F:deoxyribodipyrimidine photo-lyase activity"/>
    <property type="evidence" value="ECO:0007669"/>
    <property type="project" value="UniProtKB-EC"/>
</dbReference>
<dbReference type="InterPro" id="IPR036134">
    <property type="entry name" value="Crypto/Photolyase_FAD-like_sf"/>
</dbReference>
<dbReference type="EMBL" id="CP036422">
    <property type="protein sequence ID" value="QFU76343.1"/>
    <property type="molecule type" value="Genomic_DNA"/>
</dbReference>
<comment type="cofactor">
    <cofactor evidence="1">
        <name>(6R)-5,10-methylene-5,6,7,8-tetrahydrofolate</name>
        <dbReference type="ChEBI" id="CHEBI:15636"/>
    </cofactor>
</comment>
<dbReference type="Proteomes" id="UP000326287">
    <property type="component" value="Chromosome"/>
</dbReference>
<dbReference type="InterPro" id="IPR005101">
    <property type="entry name" value="Cryptochr/Photolyase_FAD-bd"/>
</dbReference>
<comment type="similarity">
    <text evidence="2">Belongs to the DNA photolyase class-1 family.</text>
</comment>
<evidence type="ECO:0000256" key="9">
    <source>
        <dbReference type="ARBA" id="ARBA00033999"/>
    </source>
</evidence>
<dbReference type="EC" id="4.1.99.3" evidence="3"/>
<dbReference type="KEGG" id="halc:EY643_12100"/>
<evidence type="ECO:0000313" key="16">
    <source>
        <dbReference type="EMBL" id="QFU76343.1"/>
    </source>
</evidence>
<dbReference type="FunFam" id="1.10.579.10:FF:000003">
    <property type="entry name" value="Deoxyribodipyrimidine photo-lyase"/>
    <property type="match status" value="1"/>
</dbReference>
<feature type="site" description="Electron transfer via tryptophanyl radical" evidence="13">
    <location>
        <position position="353"/>
    </location>
</feature>
<evidence type="ECO:0000256" key="10">
    <source>
        <dbReference type="ARBA" id="ARBA00059220"/>
    </source>
</evidence>
<dbReference type="SUPFAM" id="SSF48173">
    <property type="entry name" value="Cryptochrome/photolyase FAD-binding domain"/>
    <property type="match status" value="1"/>
</dbReference>
<feature type="site" description="Electron transfer via tryptophanyl radical" evidence="13">
    <location>
        <position position="376"/>
    </location>
</feature>
<comment type="function">
    <text evidence="10">Involved in repair of UV radiation-induced DNA damage. Catalyzes the light-dependent monomerization (300-600 nm) of cyclobutyl pyrimidine dimers (in cis-syn configuration), which are formed between adjacent bases on the same DNA strand upon exposure to ultraviolet radiation.</text>
</comment>
<feature type="site" description="Electron transfer via tryptophanyl radical" evidence="13">
    <location>
        <position position="300"/>
    </location>
</feature>
<dbReference type="GO" id="GO:0009416">
    <property type="term" value="P:response to light stimulus"/>
    <property type="evidence" value="ECO:0007669"/>
    <property type="project" value="TreeGrafter"/>
</dbReference>
<evidence type="ECO:0000256" key="12">
    <source>
        <dbReference type="PIRSR" id="PIRSR602081-1"/>
    </source>
</evidence>
<evidence type="ECO:0000256" key="13">
    <source>
        <dbReference type="PIRSR" id="PIRSR602081-2"/>
    </source>
</evidence>
<dbReference type="PANTHER" id="PTHR11455">
    <property type="entry name" value="CRYPTOCHROME"/>
    <property type="match status" value="1"/>
</dbReference>
<organism evidence="16 17">
    <name type="scientific">Halioglobus maricola</name>
    <dbReference type="NCBI Taxonomy" id="2601894"/>
    <lineage>
        <taxon>Bacteria</taxon>
        <taxon>Pseudomonadati</taxon>
        <taxon>Pseudomonadota</taxon>
        <taxon>Gammaproteobacteria</taxon>
        <taxon>Cellvibrionales</taxon>
        <taxon>Halieaceae</taxon>
        <taxon>Halioglobus</taxon>
    </lineage>
</organism>
<dbReference type="PRINTS" id="PR00147">
    <property type="entry name" value="DNAPHOTLYASE"/>
</dbReference>
<evidence type="ECO:0000256" key="6">
    <source>
        <dbReference type="ARBA" id="ARBA00022827"/>
    </source>
</evidence>
<evidence type="ECO:0000256" key="7">
    <source>
        <dbReference type="ARBA" id="ARBA00022991"/>
    </source>
</evidence>
<proteinExistence type="inferred from homology"/>
<protein>
    <recommendedName>
        <fullName evidence="4">Deoxyribodipyrimidine photo-lyase</fullName>
        <ecNumber evidence="3">4.1.99.3</ecNumber>
    </recommendedName>
    <alternativeName>
        <fullName evidence="8">DNA photolyase</fullName>
    </alternativeName>
    <alternativeName>
        <fullName evidence="11">Photoreactivating enzyme</fullName>
    </alternativeName>
</protein>
<dbReference type="RefSeq" id="WP_153239487.1">
    <property type="nucleotide sequence ID" value="NZ_CP036422.1"/>
</dbReference>
<dbReference type="InterPro" id="IPR036155">
    <property type="entry name" value="Crypto/Photolyase_N_sf"/>
</dbReference>
<keyword evidence="16" id="KW-0456">Lyase</keyword>
<evidence type="ECO:0000259" key="15">
    <source>
        <dbReference type="PROSITE" id="PS51645"/>
    </source>
</evidence>
<dbReference type="Gene3D" id="1.10.579.10">
    <property type="entry name" value="DNA Cyclobutane Dipyrimidine Photolyase, subunit A, domain 3"/>
    <property type="match status" value="1"/>
</dbReference>
<evidence type="ECO:0000256" key="4">
    <source>
        <dbReference type="ARBA" id="ARBA00014046"/>
    </source>
</evidence>
<dbReference type="InterPro" id="IPR018394">
    <property type="entry name" value="DNA_photolyase_1_CS_C"/>
</dbReference>
<feature type="binding site" evidence="12">
    <location>
        <position position="223"/>
    </location>
    <ligand>
        <name>FAD</name>
        <dbReference type="ChEBI" id="CHEBI:57692"/>
    </ligand>
</feature>
<keyword evidence="5 12" id="KW-0285">Flavoprotein</keyword>
<dbReference type="Gene3D" id="1.25.40.80">
    <property type="match status" value="1"/>
</dbReference>
<dbReference type="InterPro" id="IPR002081">
    <property type="entry name" value="Cryptochrome/DNA_photolyase_1"/>
</dbReference>
<gene>
    <name evidence="16" type="ORF">EY643_12100</name>
</gene>
<evidence type="ECO:0000256" key="2">
    <source>
        <dbReference type="ARBA" id="ARBA00005862"/>
    </source>
</evidence>
<dbReference type="PANTHER" id="PTHR11455:SF9">
    <property type="entry name" value="CRYPTOCHROME CIRCADIAN CLOCK 5 ISOFORM X1"/>
    <property type="match status" value="1"/>
</dbReference>
<dbReference type="Pfam" id="PF03441">
    <property type="entry name" value="FAD_binding_7"/>
    <property type="match status" value="1"/>
</dbReference>
<keyword evidence="17" id="KW-1185">Reference proteome</keyword>
<evidence type="ECO:0000256" key="14">
    <source>
        <dbReference type="RuleBase" id="RU004182"/>
    </source>
</evidence>
<dbReference type="GO" id="GO:0071949">
    <property type="term" value="F:FAD binding"/>
    <property type="evidence" value="ECO:0007669"/>
    <property type="project" value="TreeGrafter"/>
</dbReference>
<comment type="similarity">
    <text evidence="14">Belongs to the DNA photolyase family.</text>
</comment>
<dbReference type="OrthoDB" id="9772484at2"/>
<name>A0A5P9NKF1_9GAMM</name>
<dbReference type="AlphaFoldDB" id="A0A5P9NKF1"/>
<dbReference type="PROSITE" id="PS00691">
    <property type="entry name" value="DNA_PHOTOLYASES_1_2"/>
    <property type="match status" value="1"/>
</dbReference>
<accession>A0A5P9NKF1</accession>
<sequence length="463" mass="52006">MTAPVIYWHRQDLRLDDLPGLSAASAEGEVIPCYILDDTPSDPWGPGTASRWWLHHSLVALSEQLKERGGKLLVLRGKPEKLLPKLAAETGASAVYCSELLEPAARQLQQHVARSLEQAALVLRASPGTTLVHPEYMRRPDGSFYKVFTPFWRKLRQGDIAAPTSTASTRFWRGPLTSLPASEWGLLEGSRDYSAALAHPWQPGQHGAQQRMESFVASQIHHYDAHRNAPAKNACSRLSPHLHYGEISPHRVWHTAIAQGPEADGFLSEVAWREFNYHQLYANPDMPEVALRAPFRDFPWLPREDLFEAWKAGMTGYPLVDAGMRELAQTGFMHNRVRMVAASFLCKHLLIPWQWGARWFWDQLVDADLASNSGGWQWVAGCGLDAAPYFRVFNPIIQSEKFDPQGDYLKQWLPELSALQGKSVHKPWLTPLLAPDYPAPVVDHAEARQAALAAWDTIRTQSA</sequence>
<evidence type="ECO:0000256" key="3">
    <source>
        <dbReference type="ARBA" id="ARBA00013149"/>
    </source>
</evidence>
<dbReference type="Gene3D" id="3.40.50.620">
    <property type="entry name" value="HUPs"/>
    <property type="match status" value="1"/>
</dbReference>
<keyword evidence="7 14" id="KW-0157">Chromophore</keyword>
<dbReference type="PROSITE" id="PS51645">
    <property type="entry name" value="PHR_CRY_ALPHA_BETA"/>
    <property type="match status" value="1"/>
</dbReference>
<reference evidence="16 17" key="1">
    <citation type="submission" date="2019-02" db="EMBL/GenBank/DDBJ databases">
        <authorList>
            <person name="Li S.-H."/>
        </authorList>
    </citation>
    <scope>NUCLEOTIDE SEQUENCE [LARGE SCALE GENOMIC DNA]</scope>
    <source>
        <strain evidence="16 17">IMCC14385</strain>
    </source>
</reference>
<evidence type="ECO:0000256" key="1">
    <source>
        <dbReference type="ARBA" id="ARBA00001932"/>
    </source>
</evidence>
<evidence type="ECO:0000256" key="5">
    <source>
        <dbReference type="ARBA" id="ARBA00022630"/>
    </source>
</evidence>
<feature type="domain" description="Photolyase/cryptochrome alpha/beta" evidence="15">
    <location>
        <begin position="3"/>
        <end position="131"/>
    </location>
</feature>
<evidence type="ECO:0000256" key="8">
    <source>
        <dbReference type="ARBA" id="ARBA00031671"/>
    </source>
</evidence>
<feature type="binding site" evidence="12">
    <location>
        <position position="266"/>
    </location>
    <ligand>
        <name>FAD</name>
        <dbReference type="ChEBI" id="CHEBI:57692"/>
    </ligand>
</feature>
<dbReference type="InterPro" id="IPR006050">
    <property type="entry name" value="DNA_photolyase_N"/>
</dbReference>
<dbReference type="SUPFAM" id="SSF52425">
    <property type="entry name" value="Cryptochrome/photolyase, N-terminal domain"/>
    <property type="match status" value="1"/>
</dbReference>
<dbReference type="Pfam" id="PF00875">
    <property type="entry name" value="DNA_photolyase"/>
    <property type="match status" value="1"/>
</dbReference>
<evidence type="ECO:0000256" key="11">
    <source>
        <dbReference type="ARBA" id="ARBA00083107"/>
    </source>
</evidence>
<dbReference type="PROSITE" id="PS00394">
    <property type="entry name" value="DNA_PHOTOLYASES_1_1"/>
    <property type="match status" value="1"/>
</dbReference>
<feature type="binding site" evidence="12">
    <location>
        <begin position="366"/>
        <end position="368"/>
    </location>
    <ligand>
        <name>FAD</name>
        <dbReference type="ChEBI" id="CHEBI:57692"/>
    </ligand>
</feature>
<comment type="catalytic activity">
    <reaction evidence="9">
        <text>cyclobutadipyrimidine (in DNA) = 2 pyrimidine residues (in DNA).</text>
        <dbReference type="EC" id="4.1.99.3"/>
    </reaction>
</comment>
<dbReference type="InterPro" id="IPR014729">
    <property type="entry name" value="Rossmann-like_a/b/a_fold"/>
</dbReference>
<keyword evidence="6 12" id="KW-0274">FAD</keyword>
<dbReference type="GO" id="GO:0003677">
    <property type="term" value="F:DNA binding"/>
    <property type="evidence" value="ECO:0007669"/>
    <property type="project" value="TreeGrafter"/>
</dbReference>
<comment type="cofactor">
    <cofactor evidence="12">
        <name>FAD</name>
        <dbReference type="ChEBI" id="CHEBI:57692"/>
    </cofactor>
    <text evidence="12">Binds 1 FAD per subunit.</text>
</comment>
<evidence type="ECO:0000313" key="17">
    <source>
        <dbReference type="Proteomes" id="UP000326287"/>
    </source>
</evidence>
<dbReference type="GO" id="GO:0000719">
    <property type="term" value="P:photoreactive repair"/>
    <property type="evidence" value="ECO:0007669"/>
    <property type="project" value="UniProtKB-ARBA"/>
</dbReference>